<organism evidence="1 2">
    <name type="scientific">Winogradskyella arenosi</name>
    <dbReference type="NCBI Taxonomy" id="533325"/>
    <lineage>
        <taxon>Bacteria</taxon>
        <taxon>Pseudomonadati</taxon>
        <taxon>Bacteroidota</taxon>
        <taxon>Flavobacteriia</taxon>
        <taxon>Flavobacteriales</taxon>
        <taxon>Flavobacteriaceae</taxon>
        <taxon>Winogradskyella</taxon>
    </lineage>
</organism>
<protein>
    <submittedName>
        <fullName evidence="1">Uncharacterized protein</fullName>
    </submittedName>
</protein>
<dbReference type="Proteomes" id="UP000253436">
    <property type="component" value="Unassembled WGS sequence"/>
</dbReference>
<sequence>MSLENKFNIGDIVTFKTHPLLYDRYIKGDGKLVPPFMVVKEVFFEDKKKKIVDTSNGQIIGERIKYGCLFFDDNKNEFKDVMIYESMLSGFRNFYISRMEGEKKDEEDTAYVSLLDEVNEYKDASYKYGDIVYFKTKKLEILKKRSSVKNEIVNLKGKDSKKTTTSIQNVVNYSTPEFILCGYKKEHAEDLYFSNGNKKKIISNEFFKVKWFNSHQMKFSEQFLPKESLIDEQPFSTLVSHKCSSKSEE</sequence>
<gene>
    <name evidence="1" type="ORF">DFQ08_103230</name>
</gene>
<keyword evidence="2" id="KW-1185">Reference proteome</keyword>
<reference evidence="1 2" key="1">
    <citation type="submission" date="2018-07" db="EMBL/GenBank/DDBJ databases">
        <title>Genomic Encyclopedia of Type Strains, Phase III (KMG-III): the genomes of soil and plant-associated and newly described type strains.</title>
        <authorList>
            <person name="Whitman W."/>
        </authorList>
    </citation>
    <scope>NUCLEOTIDE SEQUENCE [LARGE SCALE GENOMIC DNA]</scope>
    <source>
        <strain evidence="1 2">CECT 7958</strain>
    </source>
</reference>
<comment type="caution">
    <text evidence="1">The sequence shown here is derived from an EMBL/GenBank/DDBJ whole genome shotgun (WGS) entry which is preliminary data.</text>
</comment>
<dbReference type="OrthoDB" id="918051at2"/>
<proteinExistence type="predicted"/>
<dbReference type="RefSeq" id="WP_114309914.1">
    <property type="nucleotide sequence ID" value="NZ_QPJO01000003.1"/>
</dbReference>
<name>A0A368ZJ64_9FLAO</name>
<evidence type="ECO:0000313" key="1">
    <source>
        <dbReference type="EMBL" id="RCW91401.1"/>
    </source>
</evidence>
<evidence type="ECO:0000313" key="2">
    <source>
        <dbReference type="Proteomes" id="UP000253436"/>
    </source>
</evidence>
<dbReference type="AlphaFoldDB" id="A0A368ZJ64"/>
<accession>A0A368ZJ64</accession>
<dbReference type="EMBL" id="QPJO01000003">
    <property type="protein sequence ID" value="RCW91401.1"/>
    <property type="molecule type" value="Genomic_DNA"/>
</dbReference>